<evidence type="ECO:0000313" key="6">
    <source>
        <dbReference type="Proteomes" id="UP000007266"/>
    </source>
</evidence>
<reference evidence="5 6" key="1">
    <citation type="journal article" date="2008" name="Nature">
        <title>The genome of the model beetle and pest Tribolium castaneum.</title>
        <authorList>
            <consortium name="Tribolium Genome Sequencing Consortium"/>
            <person name="Richards S."/>
            <person name="Gibbs R.A."/>
            <person name="Weinstock G.M."/>
            <person name="Brown S.J."/>
            <person name="Denell R."/>
            <person name="Beeman R.W."/>
            <person name="Gibbs R."/>
            <person name="Beeman R.W."/>
            <person name="Brown S.J."/>
            <person name="Bucher G."/>
            <person name="Friedrich M."/>
            <person name="Grimmelikhuijzen C.J."/>
            <person name="Klingler M."/>
            <person name="Lorenzen M."/>
            <person name="Richards S."/>
            <person name="Roth S."/>
            <person name="Schroder R."/>
            <person name="Tautz D."/>
            <person name="Zdobnov E.M."/>
            <person name="Muzny D."/>
            <person name="Gibbs R.A."/>
            <person name="Weinstock G.M."/>
            <person name="Attaway T."/>
            <person name="Bell S."/>
            <person name="Buhay C.J."/>
            <person name="Chandrabose M.N."/>
            <person name="Chavez D."/>
            <person name="Clerk-Blankenburg K.P."/>
            <person name="Cree A."/>
            <person name="Dao M."/>
            <person name="Davis C."/>
            <person name="Chacko J."/>
            <person name="Dinh H."/>
            <person name="Dugan-Rocha S."/>
            <person name="Fowler G."/>
            <person name="Garner T.T."/>
            <person name="Garnes J."/>
            <person name="Gnirke A."/>
            <person name="Hawes A."/>
            <person name="Hernandez J."/>
            <person name="Hines S."/>
            <person name="Holder M."/>
            <person name="Hume J."/>
            <person name="Jhangiani S.N."/>
            <person name="Joshi V."/>
            <person name="Khan Z.M."/>
            <person name="Jackson L."/>
            <person name="Kovar C."/>
            <person name="Kowis A."/>
            <person name="Lee S."/>
            <person name="Lewis L.R."/>
            <person name="Margolis J."/>
            <person name="Morgan M."/>
            <person name="Nazareth L.V."/>
            <person name="Nguyen N."/>
            <person name="Okwuonu G."/>
            <person name="Parker D."/>
            <person name="Richards S."/>
            <person name="Ruiz S.J."/>
            <person name="Santibanez J."/>
            <person name="Savard J."/>
            <person name="Scherer S.E."/>
            <person name="Schneider B."/>
            <person name="Sodergren E."/>
            <person name="Tautz D."/>
            <person name="Vattahil S."/>
            <person name="Villasana D."/>
            <person name="White C.S."/>
            <person name="Wright R."/>
            <person name="Park Y."/>
            <person name="Beeman R.W."/>
            <person name="Lord J."/>
            <person name="Oppert B."/>
            <person name="Lorenzen M."/>
            <person name="Brown S."/>
            <person name="Wang L."/>
            <person name="Savard J."/>
            <person name="Tautz D."/>
            <person name="Richards S."/>
            <person name="Weinstock G."/>
            <person name="Gibbs R.A."/>
            <person name="Liu Y."/>
            <person name="Worley K."/>
            <person name="Weinstock G."/>
            <person name="Elsik C.G."/>
            <person name="Reese J.T."/>
            <person name="Elhaik E."/>
            <person name="Landan G."/>
            <person name="Graur D."/>
            <person name="Arensburger P."/>
            <person name="Atkinson P."/>
            <person name="Beeman R.W."/>
            <person name="Beidler J."/>
            <person name="Brown S.J."/>
            <person name="Demuth J.P."/>
            <person name="Drury D.W."/>
            <person name="Du Y.Z."/>
            <person name="Fujiwara H."/>
            <person name="Lorenzen M."/>
            <person name="Maselli V."/>
            <person name="Osanai M."/>
            <person name="Park Y."/>
            <person name="Robertson H.M."/>
            <person name="Tu Z."/>
            <person name="Wang J.J."/>
            <person name="Wang S."/>
            <person name="Richards S."/>
            <person name="Song H."/>
            <person name="Zhang L."/>
            <person name="Sodergren E."/>
            <person name="Werner D."/>
            <person name="Stanke M."/>
            <person name="Morgenstern B."/>
            <person name="Solovyev V."/>
            <person name="Kosarev P."/>
            <person name="Brown G."/>
            <person name="Chen H.C."/>
            <person name="Ermolaeva O."/>
            <person name="Hlavina W."/>
            <person name="Kapustin Y."/>
            <person name="Kiryutin B."/>
            <person name="Kitts P."/>
            <person name="Maglott D."/>
            <person name="Pruitt K."/>
            <person name="Sapojnikov V."/>
            <person name="Souvorov A."/>
            <person name="Mackey A.J."/>
            <person name="Waterhouse R.M."/>
            <person name="Wyder S."/>
            <person name="Zdobnov E.M."/>
            <person name="Zdobnov E.M."/>
            <person name="Wyder S."/>
            <person name="Kriventseva E.V."/>
            <person name="Kadowaki T."/>
            <person name="Bork P."/>
            <person name="Aranda M."/>
            <person name="Bao R."/>
            <person name="Beermann A."/>
            <person name="Berns N."/>
            <person name="Bolognesi R."/>
            <person name="Bonneton F."/>
            <person name="Bopp D."/>
            <person name="Brown S.J."/>
            <person name="Bucher G."/>
            <person name="Butts T."/>
            <person name="Chaumot A."/>
            <person name="Denell R.E."/>
            <person name="Ferrier D.E."/>
            <person name="Friedrich M."/>
            <person name="Gordon C.M."/>
            <person name="Jindra M."/>
            <person name="Klingler M."/>
            <person name="Lan Q."/>
            <person name="Lattorff H.M."/>
            <person name="Laudet V."/>
            <person name="von Levetsow C."/>
            <person name="Liu Z."/>
            <person name="Lutz R."/>
            <person name="Lynch J.A."/>
            <person name="da Fonseca R.N."/>
            <person name="Posnien N."/>
            <person name="Reuter R."/>
            <person name="Roth S."/>
            <person name="Savard J."/>
            <person name="Schinko J.B."/>
            <person name="Schmitt C."/>
            <person name="Schoppmeier M."/>
            <person name="Schroder R."/>
            <person name="Shippy T.D."/>
            <person name="Simonnet F."/>
            <person name="Marques-Souza H."/>
            <person name="Tautz D."/>
            <person name="Tomoyasu Y."/>
            <person name="Trauner J."/>
            <person name="Van der Zee M."/>
            <person name="Vervoort M."/>
            <person name="Wittkopp N."/>
            <person name="Wimmer E.A."/>
            <person name="Yang X."/>
            <person name="Jones A.K."/>
            <person name="Sattelle D.B."/>
            <person name="Ebert P.R."/>
            <person name="Nelson D."/>
            <person name="Scott J.G."/>
            <person name="Beeman R.W."/>
            <person name="Muthukrishnan S."/>
            <person name="Kramer K.J."/>
            <person name="Arakane Y."/>
            <person name="Beeman R.W."/>
            <person name="Zhu Q."/>
            <person name="Hogenkamp D."/>
            <person name="Dixit R."/>
            <person name="Oppert B."/>
            <person name="Jiang H."/>
            <person name="Zou Z."/>
            <person name="Marshall J."/>
            <person name="Elpidina E."/>
            <person name="Vinokurov K."/>
            <person name="Oppert C."/>
            <person name="Zou Z."/>
            <person name="Evans J."/>
            <person name="Lu Z."/>
            <person name="Zhao P."/>
            <person name="Sumathipala N."/>
            <person name="Altincicek B."/>
            <person name="Vilcinskas A."/>
            <person name="Williams M."/>
            <person name="Hultmark D."/>
            <person name="Hetru C."/>
            <person name="Jiang H."/>
            <person name="Grimmelikhuijzen C.J."/>
            <person name="Hauser F."/>
            <person name="Cazzamali G."/>
            <person name="Williamson M."/>
            <person name="Park Y."/>
            <person name="Li B."/>
            <person name="Tanaka Y."/>
            <person name="Predel R."/>
            <person name="Neupert S."/>
            <person name="Schachtner J."/>
            <person name="Verleyen P."/>
            <person name="Raible F."/>
            <person name="Bork P."/>
            <person name="Friedrich M."/>
            <person name="Walden K.K."/>
            <person name="Robertson H.M."/>
            <person name="Angeli S."/>
            <person name="Foret S."/>
            <person name="Bucher G."/>
            <person name="Schuetz S."/>
            <person name="Maleszka R."/>
            <person name="Wimmer E.A."/>
            <person name="Beeman R.W."/>
            <person name="Lorenzen M."/>
            <person name="Tomoyasu Y."/>
            <person name="Miller S.C."/>
            <person name="Grossmann D."/>
            <person name="Bucher G."/>
        </authorList>
    </citation>
    <scope>NUCLEOTIDE SEQUENCE [LARGE SCALE GENOMIC DNA]</scope>
    <source>
        <strain evidence="5 6">Georgia GA2</strain>
    </source>
</reference>
<keyword evidence="3" id="KW-0406">Ion transport</keyword>
<dbReference type="GO" id="GO:0033176">
    <property type="term" value="C:proton-transporting V-type ATPase complex"/>
    <property type="evidence" value="ECO:0000318"/>
    <property type="project" value="GO_Central"/>
</dbReference>
<dbReference type="InParanoid" id="D2A2Z1"/>
<dbReference type="AlphaFoldDB" id="D2A2Z1"/>
<reference evidence="5 6" key="2">
    <citation type="journal article" date="2010" name="Nucleic Acids Res.">
        <title>BeetleBase in 2010: revisions to provide comprehensive genomic information for Tribolium castaneum.</title>
        <authorList>
            <person name="Kim H.S."/>
            <person name="Murphy T."/>
            <person name="Xia J."/>
            <person name="Caragea D."/>
            <person name="Park Y."/>
            <person name="Beeman R.W."/>
            <person name="Lorenzen M.D."/>
            <person name="Butcher S."/>
            <person name="Manak J.R."/>
            <person name="Brown S.J."/>
        </authorList>
    </citation>
    <scope>GENOME REANNOTATION</scope>
    <source>
        <strain evidence="5 6">Georgia GA2</strain>
    </source>
</reference>
<dbReference type="OrthoDB" id="7676488at2759"/>
<keyword evidence="2" id="KW-0813">Transport</keyword>
<protein>
    <submittedName>
        <fullName evidence="5">V-type proton ATPase subunit D 1-like Protein</fullName>
    </submittedName>
</protein>
<evidence type="ECO:0000313" key="5">
    <source>
        <dbReference type="EMBL" id="EFA02242.2"/>
    </source>
</evidence>
<dbReference type="OMA" id="LMVIHTI"/>
<dbReference type="PANTHER" id="PTHR11671">
    <property type="entry name" value="V-TYPE ATP SYNTHASE SUBUNIT D"/>
    <property type="match status" value="1"/>
</dbReference>
<dbReference type="GO" id="GO:0046961">
    <property type="term" value="F:proton-transporting ATPase activity, rotational mechanism"/>
    <property type="evidence" value="ECO:0007669"/>
    <property type="project" value="InterPro"/>
</dbReference>
<comment type="function">
    <text evidence="4">Subunit of the V1 complex of vacuolar(H+)-ATPase (V-ATPase), a multisubunit enzyme composed of a peripheral complex (V1) that hydrolyzes ATP and a membrane integral complex (V0) that translocates protons. V-ATPase is responsible for acidifying and maintaining the pH of intracellular compartments and in some cell types, is targeted to the plasma membrane, where it is responsible for acidifying the extracellular environment.</text>
</comment>
<accession>D2A2Z1</accession>
<dbReference type="HOGENOM" id="CLU_069688_0_0_1"/>
<dbReference type="EMBL" id="KQ971338">
    <property type="protein sequence ID" value="EFA02242.2"/>
    <property type="molecule type" value="Genomic_DNA"/>
</dbReference>
<dbReference type="Proteomes" id="UP000007266">
    <property type="component" value="Linkage group 4"/>
</dbReference>
<evidence type="ECO:0000256" key="1">
    <source>
        <dbReference type="ARBA" id="ARBA00005850"/>
    </source>
</evidence>
<evidence type="ECO:0000256" key="2">
    <source>
        <dbReference type="ARBA" id="ARBA00022448"/>
    </source>
</evidence>
<dbReference type="NCBIfam" id="TIGR00309">
    <property type="entry name" value="V_ATPase_subD"/>
    <property type="match status" value="1"/>
</dbReference>
<name>D2A2Z1_TRICA</name>
<dbReference type="InterPro" id="IPR002699">
    <property type="entry name" value="V_ATPase_D"/>
</dbReference>
<comment type="similarity">
    <text evidence="1">Belongs to the V-ATPase D subunit family.</text>
</comment>
<evidence type="ECO:0000256" key="4">
    <source>
        <dbReference type="ARBA" id="ARBA00045737"/>
    </source>
</evidence>
<dbReference type="Pfam" id="PF01813">
    <property type="entry name" value="ATP-synt_D"/>
    <property type="match status" value="1"/>
</dbReference>
<evidence type="ECO:0000256" key="3">
    <source>
        <dbReference type="ARBA" id="ARBA00023065"/>
    </source>
</evidence>
<dbReference type="Gene3D" id="1.10.287.3240">
    <property type="match status" value="1"/>
</dbReference>
<dbReference type="eggNOG" id="KOG1647">
    <property type="taxonomic scope" value="Eukaryota"/>
</dbReference>
<dbReference type="STRING" id="7070.D2A2Z1"/>
<organism evidence="5 6">
    <name type="scientific">Tribolium castaneum</name>
    <name type="common">Red flour beetle</name>
    <dbReference type="NCBI Taxonomy" id="7070"/>
    <lineage>
        <taxon>Eukaryota</taxon>
        <taxon>Metazoa</taxon>
        <taxon>Ecdysozoa</taxon>
        <taxon>Arthropoda</taxon>
        <taxon>Hexapoda</taxon>
        <taxon>Insecta</taxon>
        <taxon>Pterygota</taxon>
        <taxon>Neoptera</taxon>
        <taxon>Endopterygota</taxon>
        <taxon>Coleoptera</taxon>
        <taxon>Polyphaga</taxon>
        <taxon>Cucujiformia</taxon>
        <taxon>Tenebrionidae</taxon>
        <taxon>Tenebrionidae incertae sedis</taxon>
        <taxon>Tribolium</taxon>
    </lineage>
</organism>
<gene>
    <name evidence="5" type="primary">AUGUSTUS-3.0.2_07904</name>
    <name evidence="5" type="ORF">TcasGA2_TC007904</name>
</gene>
<proteinExistence type="inferred from homology"/>
<keyword evidence="6" id="KW-1185">Reference proteome</keyword>
<sequence length="242" mass="27811">MSGADRLNVFPSQGTHMMMKHRLAGAHRSHGLLKRKIDALQYRFRMILRKIIETKSLMGDVMKEAAFSLTEAKFANPDFVLMVIHTIPKKSFVKIKTHTENVAGVCLPQFEYVTEGSDSFGLAGLSRGGQHVARLKKSFQEAGKLLVDLATLQTSFLTLDEVIKVTNRRVNAIEYVIIPKIERTVKYIISELDELEREEFYRLKKIQDKKKLKAKREVEFQKRKHFLEAAAAWEVDDDDLIF</sequence>